<dbReference type="Proteomes" id="UP001057402">
    <property type="component" value="Chromosome 7"/>
</dbReference>
<name>A0ACB9P103_9MYRT</name>
<comment type="caution">
    <text evidence="1">The sequence shown here is derived from an EMBL/GenBank/DDBJ whole genome shotgun (WGS) entry which is preliminary data.</text>
</comment>
<dbReference type="EMBL" id="CM042886">
    <property type="protein sequence ID" value="KAI4342051.1"/>
    <property type="molecule type" value="Genomic_DNA"/>
</dbReference>
<accession>A0ACB9P103</accession>
<sequence>MGKQQKGKRSAPGGSAAGKGQVTPVQVAFIVDRYLSDNGFTESRSAFRKEASSLIGRSPLHEAPEGLLSLDTMLNEYIRLKEQKVAIDQDRVSLDREKCRIQSLLQGMQQVMNVYNVGASCSPTTPAMQALLTKTTVVDFSADPNDGSPPGCTTYSTPSTVPQLKCSSSTLEPEKASLQSVLHPSSNKRKPLNDAAEATSASKRTRSYVKLPEKSSGSVARLKENYVSVPSIPRDTTDVQIVTGSGVVKRLFNLSAASSPVKSSGTITPPQEISSGSGECASSSAVPSVTGCSNDSTPQELTPSRCTVISYEKVTVSPYKYTIERSQCIASSSPAKVNSKKINRRDHVKGRLDFDEPSKRNSEEVACVTTSSPSQEDIDIFNWDFPDLGLLGDFSFSELLGDLDLDLDNQSDNPTTEASPETFSRSSHESMEINVGPEQFIEECSTTVAEITSSDSPGLQQQD</sequence>
<organism evidence="1 2">
    <name type="scientific">Melastoma candidum</name>
    <dbReference type="NCBI Taxonomy" id="119954"/>
    <lineage>
        <taxon>Eukaryota</taxon>
        <taxon>Viridiplantae</taxon>
        <taxon>Streptophyta</taxon>
        <taxon>Embryophyta</taxon>
        <taxon>Tracheophyta</taxon>
        <taxon>Spermatophyta</taxon>
        <taxon>Magnoliopsida</taxon>
        <taxon>eudicotyledons</taxon>
        <taxon>Gunneridae</taxon>
        <taxon>Pentapetalae</taxon>
        <taxon>rosids</taxon>
        <taxon>malvids</taxon>
        <taxon>Myrtales</taxon>
        <taxon>Melastomataceae</taxon>
        <taxon>Melastomatoideae</taxon>
        <taxon>Melastomateae</taxon>
        <taxon>Melastoma</taxon>
    </lineage>
</organism>
<evidence type="ECO:0000313" key="1">
    <source>
        <dbReference type="EMBL" id="KAI4342051.1"/>
    </source>
</evidence>
<reference evidence="2" key="1">
    <citation type="journal article" date="2023" name="Front. Plant Sci.">
        <title>Chromosomal-level genome assembly of Melastoma candidum provides insights into trichome evolution.</title>
        <authorList>
            <person name="Zhong Y."/>
            <person name="Wu W."/>
            <person name="Sun C."/>
            <person name="Zou P."/>
            <person name="Liu Y."/>
            <person name="Dai S."/>
            <person name="Zhou R."/>
        </authorList>
    </citation>
    <scope>NUCLEOTIDE SEQUENCE [LARGE SCALE GENOMIC DNA]</scope>
</reference>
<gene>
    <name evidence="1" type="ORF">MLD38_026712</name>
</gene>
<evidence type="ECO:0000313" key="2">
    <source>
        <dbReference type="Proteomes" id="UP001057402"/>
    </source>
</evidence>
<protein>
    <submittedName>
        <fullName evidence="1">Uncharacterized protein</fullName>
    </submittedName>
</protein>
<proteinExistence type="predicted"/>
<keyword evidence="2" id="KW-1185">Reference proteome</keyword>